<dbReference type="AlphaFoldDB" id="A0AAQ3PAT1"/>
<feature type="non-terminal residue" evidence="1">
    <location>
        <position position="109"/>
    </location>
</feature>
<name>A0AAQ3PAT1_VIGMU</name>
<gene>
    <name evidence="1" type="ORF">V8G54_002146</name>
</gene>
<sequence length="109" mass="12500">VLVVALSRRALLPLQWSLVSLSLSTRRSCIETLIFSHSNHHCALVPWLIDIFHACVLISEIAFKGPKYKIDHESRAKRQKVSSRVHLLGSRLLAFNFFFVFCLDNSCFE</sequence>
<reference evidence="1 2" key="1">
    <citation type="journal article" date="2023" name="Life. Sci Alliance">
        <title>Evolutionary insights into 3D genome organization and epigenetic landscape of Vigna mungo.</title>
        <authorList>
            <person name="Junaid A."/>
            <person name="Singh B."/>
            <person name="Bhatia S."/>
        </authorList>
    </citation>
    <scope>NUCLEOTIDE SEQUENCE [LARGE SCALE GENOMIC DNA]</scope>
    <source>
        <strain evidence="1">Urdbean</strain>
    </source>
</reference>
<proteinExistence type="predicted"/>
<accession>A0AAQ3PAT1</accession>
<keyword evidence="2" id="KW-1185">Reference proteome</keyword>
<dbReference type="Proteomes" id="UP001374535">
    <property type="component" value="Chromosome 1"/>
</dbReference>
<evidence type="ECO:0000313" key="1">
    <source>
        <dbReference type="EMBL" id="WVZ23602.1"/>
    </source>
</evidence>
<protein>
    <submittedName>
        <fullName evidence="1">Uncharacterized protein</fullName>
    </submittedName>
</protein>
<organism evidence="1 2">
    <name type="scientific">Vigna mungo</name>
    <name type="common">Black gram</name>
    <name type="synonym">Phaseolus mungo</name>
    <dbReference type="NCBI Taxonomy" id="3915"/>
    <lineage>
        <taxon>Eukaryota</taxon>
        <taxon>Viridiplantae</taxon>
        <taxon>Streptophyta</taxon>
        <taxon>Embryophyta</taxon>
        <taxon>Tracheophyta</taxon>
        <taxon>Spermatophyta</taxon>
        <taxon>Magnoliopsida</taxon>
        <taxon>eudicotyledons</taxon>
        <taxon>Gunneridae</taxon>
        <taxon>Pentapetalae</taxon>
        <taxon>rosids</taxon>
        <taxon>fabids</taxon>
        <taxon>Fabales</taxon>
        <taxon>Fabaceae</taxon>
        <taxon>Papilionoideae</taxon>
        <taxon>50 kb inversion clade</taxon>
        <taxon>NPAAA clade</taxon>
        <taxon>indigoferoid/millettioid clade</taxon>
        <taxon>Phaseoleae</taxon>
        <taxon>Vigna</taxon>
    </lineage>
</organism>
<evidence type="ECO:0000313" key="2">
    <source>
        <dbReference type="Proteomes" id="UP001374535"/>
    </source>
</evidence>
<dbReference type="EMBL" id="CP144700">
    <property type="protein sequence ID" value="WVZ23602.1"/>
    <property type="molecule type" value="Genomic_DNA"/>
</dbReference>